<dbReference type="EMBL" id="QPMM01000007">
    <property type="protein sequence ID" value="RFS21876.1"/>
    <property type="molecule type" value="Genomic_DNA"/>
</dbReference>
<dbReference type="Proteomes" id="UP000260644">
    <property type="component" value="Unassembled WGS sequence"/>
</dbReference>
<keyword evidence="7" id="KW-0032">Aminotransferase</keyword>
<organism evidence="7 8">
    <name type="scientific">Chitinophaga silvatica</name>
    <dbReference type="NCBI Taxonomy" id="2282649"/>
    <lineage>
        <taxon>Bacteria</taxon>
        <taxon>Pseudomonadati</taxon>
        <taxon>Bacteroidota</taxon>
        <taxon>Chitinophagia</taxon>
        <taxon>Chitinophagales</taxon>
        <taxon>Chitinophagaceae</taxon>
        <taxon>Chitinophaga</taxon>
    </lineage>
</organism>
<dbReference type="CDD" id="cd07377">
    <property type="entry name" value="WHTH_GntR"/>
    <property type="match status" value="1"/>
</dbReference>
<sequence>MKVYKFEAFTNVIEKNIREGVFKPGHKLPSVRDLKEQYQTSISTIQHGYEYLVARGLVESVPKSGYYVSNRPDLLNQQPKTKHKPVARDAIFKQHLGLTTSQKAGRNFSEFNVAAPGDLLMPQKLLLRTMQQVIREQGAGLLRYYPPIGSGELKENILKKAAVHQTIINYDELLITDGALQALYIALSAVCKAGDVIAVESPCVFSILEVIRVLQLRVIEIPVSPIIGPDVDFLKKACRKTTIHAIVVTPNFHNPTGSLMTDDQKLSLLSVAYHYNVPIIENDIYGDLNFHGQRPSTIKKFDEGGLVLTYSSYSKTLAPGIRLGWLAAGKFMERAEQIRFALGSTVSPLYQETVNRLLAGNSYDRHVRSLRMQLAKNAHLAINLLSDFFPENTIISRPAGGYNLWVKMPDATDMPQFYDQCEKIGVRFTPGYTFSFSGIFDKYFRLVFAEKFSPKRIEALRMAGKSLR</sequence>
<dbReference type="SUPFAM" id="SSF53383">
    <property type="entry name" value="PLP-dependent transferases"/>
    <property type="match status" value="1"/>
</dbReference>
<dbReference type="OrthoDB" id="9802328at2"/>
<comment type="caution">
    <text evidence="7">The sequence shown here is derived from an EMBL/GenBank/DDBJ whole genome shotgun (WGS) entry which is preliminary data.</text>
</comment>
<dbReference type="CDD" id="cd00609">
    <property type="entry name" value="AAT_like"/>
    <property type="match status" value="1"/>
</dbReference>
<dbReference type="Gene3D" id="3.40.640.10">
    <property type="entry name" value="Type I PLP-dependent aspartate aminotransferase-like (Major domain)"/>
    <property type="match status" value="1"/>
</dbReference>
<dbReference type="InterPro" id="IPR036388">
    <property type="entry name" value="WH-like_DNA-bd_sf"/>
</dbReference>
<dbReference type="Pfam" id="PF00392">
    <property type="entry name" value="GntR"/>
    <property type="match status" value="1"/>
</dbReference>
<keyword evidence="8" id="KW-1185">Reference proteome</keyword>
<accession>A0A3E1Y9K7</accession>
<evidence type="ECO:0000313" key="8">
    <source>
        <dbReference type="Proteomes" id="UP000260644"/>
    </source>
</evidence>
<dbReference type="Gene3D" id="3.90.1150.10">
    <property type="entry name" value="Aspartate Aminotransferase, domain 1"/>
    <property type="match status" value="1"/>
</dbReference>
<dbReference type="InterPro" id="IPR015424">
    <property type="entry name" value="PyrdxlP-dep_Trfase"/>
</dbReference>
<evidence type="ECO:0000256" key="2">
    <source>
        <dbReference type="ARBA" id="ARBA00022898"/>
    </source>
</evidence>
<keyword evidence="4" id="KW-0238">DNA-binding</keyword>
<proteinExistence type="inferred from homology"/>
<dbReference type="Pfam" id="PF00155">
    <property type="entry name" value="Aminotran_1_2"/>
    <property type="match status" value="1"/>
</dbReference>
<reference evidence="7 8" key="1">
    <citation type="submission" date="2018-07" db="EMBL/GenBank/DDBJ databases">
        <title>Chitinophaga K2CV101002-2 sp. nov., isolated from a monsoon evergreen broad-leaved forest soil.</title>
        <authorList>
            <person name="Lv Y."/>
        </authorList>
    </citation>
    <scope>NUCLEOTIDE SEQUENCE [LARGE SCALE GENOMIC DNA]</scope>
    <source>
        <strain evidence="7 8">GDMCC 1.1288</strain>
    </source>
</reference>
<keyword evidence="3" id="KW-0805">Transcription regulation</keyword>
<dbReference type="InterPro" id="IPR051446">
    <property type="entry name" value="HTH_trans_reg/aminotransferase"/>
</dbReference>
<name>A0A3E1Y9K7_9BACT</name>
<dbReference type="InterPro" id="IPR036390">
    <property type="entry name" value="WH_DNA-bd_sf"/>
</dbReference>
<evidence type="ECO:0000256" key="5">
    <source>
        <dbReference type="ARBA" id="ARBA00023163"/>
    </source>
</evidence>
<protein>
    <submittedName>
        <fullName evidence="7">PLP-dependent aminotransferase family protein</fullName>
    </submittedName>
</protein>
<dbReference type="SMART" id="SM00345">
    <property type="entry name" value="HTH_GNTR"/>
    <property type="match status" value="1"/>
</dbReference>
<dbReference type="PANTHER" id="PTHR46577:SF2">
    <property type="entry name" value="TRANSCRIPTIONAL REGULATORY PROTEIN"/>
    <property type="match status" value="1"/>
</dbReference>
<dbReference type="RefSeq" id="WP_116976509.1">
    <property type="nucleotide sequence ID" value="NZ_QPMM01000007.1"/>
</dbReference>
<evidence type="ECO:0000256" key="1">
    <source>
        <dbReference type="ARBA" id="ARBA00005384"/>
    </source>
</evidence>
<dbReference type="PROSITE" id="PS50949">
    <property type="entry name" value="HTH_GNTR"/>
    <property type="match status" value="1"/>
</dbReference>
<dbReference type="GO" id="GO:0008483">
    <property type="term" value="F:transaminase activity"/>
    <property type="evidence" value="ECO:0007669"/>
    <property type="project" value="UniProtKB-KW"/>
</dbReference>
<evidence type="ECO:0000313" key="7">
    <source>
        <dbReference type="EMBL" id="RFS21876.1"/>
    </source>
</evidence>
<dbReference type="InterPro" id="IPR015422">
    <property type="entry name" value="PyrdxlP-dep_Trfase_small"/>
</dbReference>
<dbReference type="GO" id="GO:0030170">
    <property type="term" value="F:pyridoxal phosphate binding"/>
    <property type="evidence" value="ECO:0007669"/>
    <property type="project" value="InterPro"/>
</dbReference>
<dbReference type="InterPro" id="IPR000524">
    <property type="entry name" value="Tscrpt_reg_HTH_GntR"/>
</dbReference>
<dbReference type="SUPFAM" id="SSF46785">
    <property type="entry name" value="Winged helix' DNA-binding domain"/>
    <property type="match status" value="1"/>
</dbReference>
<feature type="domain" description="HTH gntR-type" evidence="6">
    <location>
        <begin position="3"/>
        <end position="71"/>
    </location>
</feature>
<gene>
    <name evidence="7" type="ORF">DVR12_14585</name>
</gene>
<keyword evidence="7" id="KW-0808">Transferase</keyword>
<dbReference type="InterPro" id="IPR015421">
    <property type="entry name" value="PyrdxlP-dep_Trfase_major"/>
</dbReference>
<dbReference type="GO" id="GO:0003700">
    <property type="term" value="F:DNA-binding transcription factor activity"/>
    <property type="evidence" value="ECO:0007669"/>
    <property type="project" value="InterPro"/>
</dbReference>
<keyword evidence="2" id="KW-0663">Pyridoxal phosphate</keyword>
<dbReference type="InterPro" id="IPR004839">
    <property type="entry name" value="Aminotransferase_I/II_large"/>
</dbReference>
<comment type="similarity">
    <text evidence="1">In the C-terminal section; belongs to the class-I pyridoxal-phosphate-dependent aminotransferase family.</text>
</comment>
<dbReference type="GO" id="GO:0003677">
    <property type="term" value="F:DNA binding"/>
    <property type="evidence" value="ECO:0007669"/>
    <property type="project" value="UniProtKB-KW"/>
</dbReference>
<dbReference type="PANTHER" id="PTHR46577">
    <property type="entry name" value="HTH-TYPE TRANSCRIPTIONAL REGULATORY PROTEIN GABR"/>
    <property type="match status" value="1"/>
</dbReference>
<dbReference type="Gene3D" id="1.10.10.10">
    <property type="entry name" value="Winged helix-like DNA-binding domain superfamily/Winged helix DNA-binding domain"/>
    <property type="match status" value="1"/>
</dbReference>
<evidence type="ECO:0000259" key="6">
    <source>
        <dbReference type="PROSITE" id="PS50949"/>
    </source>
</evidence>
<evidence type="ECO:0000256" key="4">
    <source>
        <dbReference type="ARBA" id="ARBA00023125"/>
    </source>
</evidence>
<dbReference type="AlphaFoldDB" id="A0A3E1Y9K7"/>
<evidence type="ECO:0000256" key="3">
    <source>
        <dbReference type="ARBA" id="ARBA00023015"/>
    </source>
</evidence>
<keyword evidence="5" id="KW-0804">Transcription</keyword>